<dbReference type="InterPro" id="IPR019904">
    <property type="entry name" value="Peroxiredoxin_OsmC"/>
</dbReference>
<dbReference type="InterPro" id="IPR036102">
    <property type="entry name" value="OsmC/Ohrsf"/>
</dbReference>
<dbReference type="Pfam" id="PF02566">
    <property type="entry name" value="OsmC"/>
    <property type="match status" value="1"/>
</dbReference>
<evidence type="ECO:0000313" key="1">
    <source>
        <dbReference type="EMBL" id="OIN59522.1"/>
    </source>
</evidence>
<evidence type="ECO:0000313" key="2">
    <source>
        <dbReference type="Proteomes" id="UP000181790"/>
    </source>
</evidence>
<dbReference type="InterPro" id="IPR052707">
    <property type="entry name" value="OsmC_Ohr_Peroxiredoxin"/>
</dbReference>
<reference evidence="1 2" key="1">
    <citation type="submission" date="2016-10" db="EMBL/GenBank/DDBJ databases">
        <title>Arsenicibacter rosenii gen. nov., sp. nov., an efficient arsenic-methylating bacterium isolated from an arsenic-contaminated paddy soil.</title>
        <authorList>
            <person name="Huang K."/>
        </authorList>
    </citation>
    <scope>NUCLEOTIDE SEQUENCE [LARGE SCALE GENOMIC DNA]</scope>
    <source>
        <strain evidence="1 2">SM-1</strain>
    </source>
</reference>
<dbReference type="SUPFAM" id="SSF82784">
    <property type="entry name" value="OsmC-like"/>
    <property type="match status" value="1"/>
</dbReference>
<dbReference type="GO" id="GO:0004601">
    <property type="term" value="F:peroxidase activity"/>
    <property type="evidence" value="ECO:0007669"/>
    <property type="project" value="InterPro"/>
</dbReference>
<keyword evidence="2" id="KW-1185">Reference proteome</keyword>
<gene>
    <name evidence="1" type="ORF">BLX24_09820</name>
</gene>
<dbReference type="OrthoDB" id="9807532at2"/>
<sequence length="143" mass="14761">MKRRASATWEGNFQEGKGTVSATSGVLNSTPFSFKTRIVSEDGTAGTNPEELLAAAHAGCFTMAVSVALGQAGFTADKLETKAVLTLDTDKLEVTAVELNLTGTVPGIDEAKFQELAGGAKQNCIISKALSPGIDITLNATLA</sequence>
<dbReference type="AlphaFoldDB" id="A0A1S2VL86"/>
<dbReference type="NCBIfam" id="TIGR03562">
    <property type="entry name" value="osmo_induc_OsmC"/>
    <property type="match status" value="1"/>
</dbReference>
<dbReference type="PANTHER" id="PTHR42830">
    <property type="entry name" value="OSMOTICALLY INDUCIBLE FAMILY PROTEIN"/>
    <property type="match status" value="1"/>
</dbReference>
<proteinExistence type="predicted"/>
<dbReference type="PANTHER" id="PTHR42830:SF1">
    <property type="entry name" value="OSMOTICALLY INDUCIBLE FAMILY PROTEIN"/>
    <property type="match status" value="1"/>
</dbReference>
<dbReference type="EMBL" id="MORL01000004">
    <property type="protein sequence ID" value="OIN59522.1"/>
    <property type="molecule type" value="Genomic_DNA"/>
</dbReference>
<organism evidence="1 2">
    <name type="scientific">Arsenicibacter rosenii</name>
    <dbReference type="NCBI Taxonomy" id="1750698"/>
    <lineage>
        <taxon>Bacteria</taxon>
        <taxon>Pseudomonadati</taxon>
        <taxon>Bacteroidota</taxon>
        <taxon>Cytophagia</taxon>
        <taxon>Cytophagales</taxon>
        <taxon>Spirosomataceae</taxon>
        <taxon>Arsenicibacter</taxon>
    </lineage>
</organism>
<dbReference type="GO" id="GO:0006979">
    <property type="term" value="P:response to oxidative stress"/>
    <property type="evidence" value="ECO:0007669"/>
    <property type="project" value="InterPro"/>
</dbReference>
<dbReference type="InterPro" id="IPR003718">
    <property type="entry name" value="OsmC/Ohr_fam"/>
</dbReference>
<name>A0A1S2VL86_9BACT</name>
<dbReference type="Proteomes" id="UP000181790">
    <property type="component" value="Unassembled WGS sequence"/>
</dbReference>
<dbReference type="InterPro" id="IPR015946">
    <property type="entry name" value="KH_dom-like_a/b"/>
</dbReference>
<comment type="caution">
    <text evidence="1">The sequence shown here is derived from an EMBL/GenBank/DDBJ whole genome shotgun (WGS) entry which is preliminary data.</text>
</comment>
<dbReference type="Gene3D" id="3.30.300.20">
    <property type="match status" value="1"/>
</dbReference>
<protein>
    <submittedName>
        <fullName evidence="1">OsmC family peroxiredoxin</fullName>
    </submittedName>
</protein>
<accession>A0A1S2VL86</accession>